<feature type="binding site" evidence="7">
    <location>
        <begin position="14"/>
        <end position="16"/>
    </location>
    <ligand>
        <name>4-CDP-2-C-methyl-D-erythritol 2-phosphate</name>
        <dbReference type="ChEBI" id="CHEBI:57919"/>
    </ligand>
</feature>
<dbReference type="PANTHER" id="PTHR43181">
    <property type="entry name" value="2-C-METHYL-D-ERYTHRITOL 2,4-CYCLODIPHOSPHATE SYNTHASE, CHLOROPLASTIC"/>
    <property type="match status" value="1"/>
</dbReference>
<comment type="similarity">
    <text evidence="7 8">Belongs to the IspF family.</text>
</comment>
<accession>A0ABN2III7</accession>
<evidence type="ECO:0000259" key="9">
    <source>
        <dbReference type="Pfam" id="PF02542"/>
    </source>
</evidence>
<reference evidence="10 11" key="1">
    <citation type="journal article" date="2019" name="Int. J. Syst. Evol. Microbiol.">
        <title>The Global Catalogue of Microorganisms (GCM) 10K type strain sequencing project: providing services to taxonomists for standard genome sequencing and annotation.</title>
        <authorList>
            <consortium name="The Broad Institute Genomics Platform"/>
            <consortium name="The Broad Institute Genome Sequencing Center for Infectious Disease"/>
            <person name="Wu L."/>
            <person name="Ma J."/>
        </authorList>
    </citation>
    <scope>NUCLEOTIDE SEQUENCE [LARGE SCALE GENOMIC DNA]</scope>
    <source>
        <strain evidence="10 11">JCM 14307</strain>
    </source>
</reference>
<protein>
    <recommendedName>
        <fullName evidence="3 7">2-C-methyl-D-erythritol 2,4-cyclodiphosphate synthase</fullName>
        <shortName evidence="7">MECDP-synthase</shortName>
        <shortName evidence="7">MECPP-synthase</shortName>
        <shortName evidence="7">MECPS</shortName>
        <ecNumber evidence="3 7">4.6.1.12</ecNumber>
    </recommendedName>
</protein>
<feature type="site" description="Transition state stabilizer" evidence="7">
    <location>
        <position position="41"/>
    </location>
</feature>
<evidence type="ECO:0000256" key="3">
    <source>
        <dbReference type="ARBA" id="ARBA00012579"/>
    </source>
</evidence>
<keyword evidence="5 7" id="KW-0414">Isoprene biosynthesis</keyword>
<dbReference type="HAMAP" id="MF_00107">
    <property type="entry name" value="IspF"/>
    <property type="match status" value="1"/>
</dbReference>
<evidence type="ECO:0000313" key="10">
    <source>
        <dbReference type="EMBL" id="GAA1705740.1"/>
    </source>
</evidence>
<dbReference type="RefSeq" id="WP_344159632.1">
    <property type="nucleotide sequence ID" value="NZ_BAAANF010000020.1"/>
</dbReference>
<comment type="caution">
    <text evidence="10">The sequence shown here is derived from an EMBL/GenBank/DDBJ whole genome shotgun (WGS) entry which is preliminary data.</text>
</comment>
<feature type="binding site" evidence="7">
    <location>
        <begin position="41"/>
        <end position="42"/>
    </location>
    <ligand>
        <name>4-CDP-2-C-methyl-D-erythritol 2-phosphate</name>
        <dbReference type="ChEBI" id="CHEBI:57919"/>
    </ligand>
</feature>
<feature type="domain" description="2-C-methyl-D-erythritol 2,4-cyclodiphosphate synthase" evidence="9">
    <location>
        <begin position="8"/>
        <end position="158"/>
    </location>
</feature>
<feature type="binding site" evidence="7">
    <location>
        <position position="16"/>
    </location>
    <ligand>
        <name>a divalent metal cation</name>
        <dbReference type="ChEBI" id="CHEBI:60240"/>
    </ligand>
</feature>
<dbReference type="Gene3D" id="3.30.1330.50">
    <property type="entry name" value="2-C-methyl-D-erythritol 2,4-cyclodiphosphate synthase"/>
    <property type="match status" value="1"/>
</dbReference>
<comment type="subunit">
    <text evidence="7">Homotrimer.</text>
</comment>
<organism evidence="10 11">
    <name type="scientific">Kribbella yunnanensis</name>
    <dbReference type="NCBI Taxonomy" id="190194"/>
    <lineage>
        <taxon>Bacteria</taxon>
        <taxon>Bacillati</taxon>
        <taxon>Actinomycetota</taxon>
        <taxon>Actinomycetes</taxon>
        <taxon>Propionibacteriales</taxon>
        <taxon>Kribbellaceae</taxon>
        <taxon>Kribbella</taxon>
    </lineage>
</organism>
<dbReference type="PROSITE" id="PS01350">
    <property type="entry name" value="ISPF"/>
    <property type="match status" value="1"/>
</dbReference>
<dbReference type="PANTHER" id="PTHR43181:SF1">
    <property type="entry name" value="2-C-METHYL-D-ERYTHRITOL 2,4-CYCLODIPHOSPHATE SYNTHASE, CHLOROPLASTIC"/>
    <property type="match status" value="1"/>
</dbReference>
<dbReference type="InterPro" id="IPR003526">
    <property type="entry name" value="MECDP_synthase"/>
</dbReference>
<evidence type="ECO:0000256" key="5">
    <source>
        <dbReference type="ARBA" id="ARBA00023229"/>
    </source>
</evidence>
<comment type="cofactor">
    <cofactor evidence="7">
        <name>a divalent metal cation</name>
        <dbReference type="ChEBI" id="CHEBI:60240"/>
    </cofactor>
    <text evidence="7">Binds 1 divalent metal cation per subunit.</text>
</comment>
<dbReference type="CDD" id="cd00554">
    <property type="entry name" value="MECDP_synthase"/>
    <property type="match status" value="1"/>
</dbReference>
<gene>
    <name evidence="7 10" type="primary">ispF</name>
    <name evidence="10" type="ORF">GCM10009745_61880</name>
</gene>
<evidence type="ECO:0000256" key="6">
    <source>
        <dbReference type="ARBA" id="ARBA00023239"/>
    </source>
</evidence>
<dbReference type="InterPro" id="IPR036571">
    <property type="entry name" value="MECDP_synthase_sf"/>
</dbReference>
<proteinExistence type="inferred from homology"/>
<dbReference type="NCBIfam" id="TIGR00151">
    <property type="entry name" value="ispF"/>
    <property type="match status" value="1"/>
</dbReference>
<sequence>MIEGRIPRIGNGIDIHPLEEGRPMWLAGLHWPRETVGAAGHSDGDAAAHAICTALLSAARLGDLGTNFGTDDPQFAGASGVSLVAESASRVRALGYEIGNVTVQVVCNRPRFLLRRQEAEEVLSEACGAEVSVAAATSDGLGFTGRGEGIVAMATALIY</sequence>
<dbReference type="EC" id="4.6.1.12" evidence="3 7"/>
<comment type="pathway">
    <text evidence="2 7">Isoprenoid biosynthesis; isopentenyl diphosphate biosynthesis via DXP pathway; isopentenyl diphosphate from 1-deoxy-D-xylulose 5-phosphate: step 4/6.</text>
</comment>
<dbReference type="Proteomes" id="UP001500280">
    <property type="component" value="Unassembled WGS sequence"/>
</dbReference>
<evidence type="ECO:0000256" key="2">
    <source>
        <dbReference type="ARBA" id="ARBA00004709"/>
    </source>
</evidence>
<evidence type="ECO:0000256" key="7">
    <source>
        <dbReference type="HAMAP-Rule" id="MF_00107"/>
    </source>
</evidence>
<keyword evidence="11" id="KW-1185">Reference proteome</keyword>
<evidence type="ECO:0000313" key="11">
    <source>
        <dbReference type="Proteomes" id="UP001500280"/>
    </source>
</evidence>
<dbReference type="SUPFAM" id="SSF69765">
    <property type="entry name" value="IpsF-like"/>
    <property type="match status" value="1"/>
</dbReference>
<feature type="binding site" evidence="7">
    <location>
        <position position="14"/>
    </location>
    <ligand>
        <name>a divalent metal cation</name>
        <dbReference type="ChEBI" id="CHEBI:60240"/>
    </ligand>
</feature>
<feature type="binding site" evidence="7">
    <location>
        <begin position="63"/>
        <end position="65"/>
    </location>
    <ligand>
        <name>4-CDP-2-C-methyl-D-erythritol 2-phosphate</name>
        <dbReference type="ChEBI" id="CHEBI:57919"/>
    </ligand>
</feature>
<evidence type="ECO:0000256" key="4">
    <source>
        <dbReference type="ARBA" id="ARBA00022723"/>
    </source>
</evidence>
<comment type="caution">
    <text evidence="7">Lacks conserved residue(s) required for the propagation of feature annotation.</text>
</comment>
<dbReference type="EMBL" id="BAAANF010000020">
    <property type="protein sequence ID" value="GAA1705740.1"/>
    <property type="molecule type" value="Genomic_DNA"/>
</dbReference>
<comment type="catalytic activity">
    <reaction evidence="1 7 8">
        <text>4-CDP-2-C-methyl-D-erythritol 2-phosphate = 2-C-methyl-D-erythritol 2,4-cyclic diphosphate + CMP</text>
        <dbReference type="Rhea" id="RHEA:23864"/>
        <dbReference type="ChEBI" id="CHEBI:57919"/>
        <dbReference type="ChEBI" id="CHEBI:58483"/>
        <dbReference type="ChEBI" id="CHEBI:60377"/>
        <dbReference type="EC" id="4.6.1.12"/>
    </reaction>
</comment>
<evidence type="ECO:0000256" key="1">
    <source>
        <dbReference type="ARBA" id="ARBA00000200"/>
    </source>
</evidence>
<name>A0ABN2III7_9ACTN</name>
<dbReference type="InterPro" id="IPR020555">
    <property type="entry name" value="MECDP_synthase_CS"/>
</dbReference>
<feature type="binding site" evidence="7">
    <location>
        <position position="49"/>
    </location>
    <ligand>
        <name>a divalent metal cation</name>
        <dbReference type="ChEBI" id="CHEBI:60240"/>
    </ligand>
</feature>
<feature type="binding site" evidence="7">
    <location>
        <position position="146"/>
    </location>
    <ligand>
        <name>4-CDP-2-C-methyl-D-erythritol 2-phosphate</name>
        <dbReference type="ChEBI" id="CHEBI:57919"/>
    </ligand>
</feature>
<comment type="function">
    <text evidence="7">Involved in the biosynthesis of isopentenyl diphosphate (IPP) and dimethylallyl diphosphate (DMAPP), two major building blocks of isoprenoid compounds. Catalyzes the conversion of 4-diphosphocytidyl-2-C-methyl-D-erythritol 2-phosphate (CDP-ME2P) to 2-C-methyl-D-erythritol 2,4-cyclodiphosphate (ME-CPP) with a corresponding release of cytidine 5-monophosphate (CMP).</text>
</comment>
<dbReference type="Pfam" id="PF02542">
    <property type="entry name" value="YgbB"/>
    <property type="match status" value="1"/>
</dbReference>
<keyword evidence="6 7" id="KW-0456">Lyase</keyword>
<keyword evidence="4 7" id="KW-0479">Metal-binding</keyword>
<feature type="site" description="Transition state stabilizer" evidence="7">
    <location>
        <position position="137"/>
    </location>
</feature>
<feature type="binding site" evidence="7">
    <location>
        <position position="143"/>
    </location>
    <ligand>
        <name>4-CDP-2-C-methyl-D-erythritol 2-phosphate</name>
        <dbReference type="ChEBI" id="CHEBI:57919"/>
    </ligand>
</feature>
<evidence type="ECO:0000256" key="8">
    <source>
        <dbReference type="RuleBase" id="RU004395"/>
    </source>
</evidence>